<keyword evidence="4" id="KW-0793">Thylakoid</keyword>
<dbReference type="InterPro" id="IPR038255">
    <property type="entry name" value="PBS_linker_sf"/>
</dbReference>
<evidence type="ECO:0000256" key="3">
    <source>
        <dbReference type="ARBA" id="ARBA00022738"/>
    </source>
</evidence>
<organism evidence="9 10">
    <name type="scientific">Brunnivagina elsteri CCALA 953</name>
    <dbReference type="NCBI Taxonomy" id="987040"/>
    <lineage>
        <taxon>Bacteria</taxon>
        <taxon>Bacillati</taxon>
        <taxon>Cyanobacteriota</taxon>
        <taxon>Cyanophyceae</taxon>
        <taxon>Nostocales</taxon>
        <taxon>Calotrichaceae</taxon>
        <taxon>Brunnivagina</taxon>
    </lineage>
</organism>
<dbReference type="RefSeq" id="WP_095722818.1">
    <property type="nucleotide sequence ID" value="NZ_NTFS01000190.1"/>
</dbReference>
<keyword evidence="5 7" id="KW-0472">Membrane</keyword>
<dbReference type="InterPro" id="IPR001297">
    <property type="entry name" value="PBS_linker_dom"/>
</dbReference>
<keyword evidence="3 6" id="KW-0605">Phycobilisome</keyword>
<proteinExistence type="inferred from homology"/>
<name>A0A2A2TGM1_9CYAN</name>
<gene>
    <name evidence="9" type="ORF">CK510_16910</name>
</gene>
<evidence type="ECO:0000259" key="8">
    <source>
        <dbReference type="PROSITE" id="PS51445"/>
    </source>
</evidence>
<evidence type="ECO:0000313" key="10">
    <source>
        <dbReference type="Proteomes" id="UP000218238"/>
    </source>
</evidence>
<dbReference type="PROSITE" id="PS51445">
    <property type="entry name" value="PBS_LINKER"/>
    <property type="match status" value="1"/>
</dbReference>
<keyword evidence="10" id="KW-1185">Reference proteome</keyword>
<sequence length="245" mass="28118">MGLPLLTYSPSSQNQRVNGFEISGEEQPRIYTTANLPKSSKMDELIWAAYYQVFHEQQMLVSNRQPALESQLRSGQITVKDFIRGLAISDSFRRLNYDSNNNYRFVEICIQRILGRPIYSDREPIAWSIVLATKGLKGFIDELLNTQEYADNFNSDTVPYQRRRILPQRSQGDLPFARIARYGEDYRNQLPQPTLGKRKEPLTLQSFLRSSDRDVVLWLAASAIALVASSYLLPHLALLPQISPY</sequence>
<evidence type="ECO:0000256" key="7">
    <source>
        <dbReference type="SAM" id="Phobius"/>
    </source>
</evidence>
<dbReference type="Pfam" id="PF00427">
    <property type="entry name" value="PBS_linker_poly"/>
    <property type="match status" value="1"/>
</dbReference>
<evidence type="ECO:0000256" key="5">
    <source>
        <dbReference type="ARBA" id="ARBA00023136"/>
    </source>
</evidence>
<evidence type="ECO:0000256" key="1">
    <source>
        <dbReference type="ARBA" id="ARBA00004308"/>
    </source>
</evidence>
<dbReference type="GO" id="GO:0012505">
    <property type="term" value="C:endomembrane system"/>
    <property type="evidence" value="ECO:0007669"/>
    <property type="project" value="UniProtKB-SubCell"/>
</dbReference>
<evidence type="ECO:0000256" key="4">
    <source>
        <dbReference type="ARBA" id="ARBA00023078"/>
    </source>
</evidence>
<dbReference type="EMBL" id="NTFS01000190">
    <property type="protein sequence ID" value="PAX52894.1"/>
    <property type="molecule type" value="Genomic_DNA"/>
</dbReference>
<accession>A0A2A2TGM1</accession>
<evidence type="ECO:0000313" key="9">
    <source>
        <dbReference type="EMBL" id="PAX52894.1"/>
    </source>
</evidence>
<dbReference type="PANTHER" id="PTHR34011">
    <property type="entry name" value="PHYCOBILISOME 32.1 KDA LINKER POLYPEPTIDE, PHYCOCYANIN-ASSOCIATED, ROD 2-RELATED"/>
    <property type="match status" value="1"/>
</dbReference>
<dbReference type="AlphaFoldDB" id="A0A2A2TGM1"/>
<keyword evidence="7" id="KW-0812">Transmembrane</keyword>
<comment type="caution">
    <text evidence="9">The sequence shown here is derived from an EMBL/GenBank/DDBJ whole genome shotgun (WGS) entry which is preliminary data.</text>
</comment>
<dbReference type="GO" id="GO:0015979">
    <property type="term" value="P:photosynthesis"/>
    <property type="evidence" value="ECO:0007669"/>
    <property type="project" value="InterPro"/>
</dbReference>
<dbReference type="OrthoDB" id="448032at2"/>
<reference evidence="9 10" key="1">
    <citation type="submission" date="2017-08" db="EMBL/GenBank/DDBJ databases">
        <title>Draft genome sequence of filamentous cyanobacterium Calothrix elsteri CCALA 953.</title>
        <authorList>
            <person name="Gagunashvili A.N."/>
            <person name="Elster J."/>
            <person name="Andresson O.S."/>
        </authorList>
    </citation>
    <scope>NUCLEOTIDE SEQUENCE [LARGE SCALE GENOMIC DNA]</scope>
    <source>
        <strain evidence="9 10">CCALA 953</strain>
    </source>
</reference>
<dbReference type="Gene3D" id="1.10.3130.20">
    <property type="entry name" value="Phycobilisome linker domain"/>
    <property type="match status" value="1"/>
</dbReference>
<keyword evidence="7" id="KW-1133">Transmembrane helix</keyword>
<evidence type="ECO:0000256" key="6">
    <source>
        <dbReference type="PROSITE-ProRule" id="PRU00775"/>
    </source>
</evidence>
<protein>
    <submittedName>
        <fullName evidence="9">Phycobilisome rod-core linker polypeptide CpcG</fullName>
    </submittedName>
</protein>
<feature type="domain" description="PBS-linker" evidence="8">
    <location>
        <begin position="11"/>
        <end position="194"/>
    </location>
</feature>
<evidence type="ECO:0000256" key="2">
    <source>
        <dbReference type="ARBA" id="ARBA00022549"/>
    </source>
</evidence>
<comment type="subcellular location">
    <subcellularLocation>
        <location evidence="1">Endomembrane system</location>
    </subcellularLocation>
</comment>
<keyword evidence="2" id="KW-0042">Antenna complex</keyword>
<feature type="transmembrane region" description="Helical" evidence="7">
    <location>
        <begin position="215"/>
        <end position="233"/>
    </location>
</feature>
<dbReference type="GO" id="GO:0030089">
    <property type="term" value="C:phycobilisome"/>
    <property type="evidence" value="ECO:0007669"/>
    <property type="project" value="UniProtKB-UniRule"/>
</dbReference>
<comment type="similarity">
    <text evidence="6">Belongs to the phycobilisome linker protein family.</text>
</comment>
<dbReference type="Proteomes" id="UP000218238">
    <property type="component" value="Unassembled WGS sequence"/>
</dbReference>